<keyword evidence="1" id="KW-0472">Membrane</keyword>
<evidence type="ECO:0000313" key="2">
    <source>
        <dbReference type="EMBL" id="MQX35980.1"/>
    </source>
</evidence>
<name>A0A7X2D4A1_9PROT</name>
<feature type="transmembrane region" description="Helical" evidence="1">
    <location>
        <begin position="103"/>
        <end position="121"/>
    </location>
</feature>
<evidence type="ECO:0000313" key="3">
    <source>
        <dbReference type="Proteomes" id="UP000434582"/>
    </source>
</evidence>
<feature type="transmembrane region" description="Helical" evidence="1">
    <location>
        <begin position="200"/>
        <end position="221"/>
    </location>
</feature>
<feature type="transmembrane region" description="Helical" evidence="1">
    <location>
        <begin position="284"/>
        <end position="306"/>
    </location>
</feature>
<feature type="transmembrane region" description="Helical" evidence="1">
    <location>
        <begin position="160"/>
        <end position="180"/>
    </location>
</feature>
<dbReference type="EMBL" id="WIVE01000011">
    <property type="protein sequence ID" value="MQX35980.1"/>
    <property type="molecule type" value="Genomic_DNA"/>
</dbReference>
<dbReference type="RefSeq" id="WP_153342027.1">
    <property type="nucleotide sequence ID" value="NZ_WIVE01000011.1"/>
</dbReference>
<feature type="transmembrane region" description="Helical" evidence="1">
    <location>
        <begin position="257"/>
        <end position="278"/>
    </location>
</feature>
<keyword evidence="1" id="KW-1133">Transmembrane helix</keyword>
<dbReference type="InterPro" id="IPR038770">
    <property type="entry name" value="Na+/solute_symporter_sf"/>
</dbReference>
<reference evidence="2 3" key="1">
    <citation type="submission" date="2019-10" db="EMBL/GenBank/DDBJ databases">
        <title>Draft whole-genome sequence of the purple nonsulfur photosynthetic bacterium Roseospira navarrensis DSM 15114.</title>
        <authorList>
            <person name="Kyndt J.A."/>
            <person name="Meyer T.E."/>
        </authorList>
    </citation>
    <scope>NUCLEOTIDE SEQUENCE [LARGE SCALE GENOMIC DNA]</scope>
    <source>
        <strain evidence="2 3">DSM 15114</strain>
    </source>
</reference>
<evidence type="ECO:0000256" key="1">
    <source>
        <dbReference type="SAM" id="Phobius"/>
    </source>
</evidence>
<feature type="transmembrane region" description="Helical" evidence="1">
    <location>
        <begin position="128"/>
        <end position="148"/>
    </location>
</feature>
<dbReference type="Proteomes" id="UP000434582">
    <property type="component" value="Unassembled WGS sequence"/>
</dbReference>
<dbReference type="Gene3D" id="1.20.1530.20">
    <property type="match status" value="1"/>
</dbReference>
<feature type="transmembrane region" description="Helical" evidence="1">
    <location>
        <begin position="227"/>
        <end position="250"/>
    </location>
</feature>
<feature type="transmembrane region" description="Helical" evidence="1">
    <location>
        <begin position="68"/>
        <end position="91"/>
    </location>
</feature>
<feature type="transmembrane region" description="Helical" evidence="1">
    <location>
        <begin position="38"/>
        <end position="56"/>
    </location>
</feature>
<gene>
    <name evidence="2" type="ORF">GHC57_05545</name>
</gene>
<sequence length="311" mass="32053">MSPALLLDRLGRHGTLVLAGGALFGLSLPQLSALARPALGPLVMVLLALALMRVRWAEILAQVRRPAVVGLAAVWLLVASPALMAGALALVGPVAAPGVETGMVLMAASAPIVSAPAIALMMGLPLPLSLSVTLLATVLVPLSVPWVAAGMLHLPVTLDAAMLGQRMAMVVAGGLLLALLGRRVTSEAWRTRHARRLDGVAVLVLFAFALAVMDAVTAPLAADPARVLRLIGLSFVLCGGMMAATALVFAPFGRAAALGLGYIASSRNMGVILAALPAGAHPEVALWFAVAQFPLYMLPALIRPLVRRLSF</sequence>
<evidence type="ECO:0008006" key="4">
    <source>
        <dbReference type="Google" id="ProtNLM"/>
    </source>
</evidence>
<dbReference type="AlphaFoldDB" id="A0A7X2D4A1"/>
<keyword evidence="3" id="KW-1185">Reference proteome</keyword>
<protein>
    <recommendedName>
        <fullName evidence="4">Na+-dependent transporter</fullName>
    </recommendedName>
</protein>
<comment type="caution">
    <text evidence="2">The sequence shown here is derived from an EMBL/GenBank/DDBJ whole genome shotgun (WGS) entry which is preliminary data.</text>
</comment>
<proteinExistence type="predicted"/>
<organism evidence="2 3">
    <name type="scientific">Roseospira navarrensis</name>
    <dbReference type="NCBI Taxonomy" id="140058"/>
    <lineage>
        <taxon>Bacteria</taxon>
        <taxon>Pseudomonadati</taxon>
        <taxon>Pseudomonadota</taxon>
        <taxon>Alphaproteobacteria</taxon>
        <taxon>Rhodospirillales</taxon>
        <taxon>Rhodospirillaceae</taxon>
        <taxon>Roseospira</taxon>
    </lineage>
</organism>
<accession>A0A7X2D4A1</accession>
<dbReference type="OrthoDB" id="7262824at2"/>
<keyword evidence="1" id="KW-0812">Transmembrane</keyword>